<dbReference type="AlphaFoldDB" id="A0A4Y1QZM9"/>
<dbReference type="EMBL" id="AP019298">
    <property type="protein sequence ID" value="BBG97288.1"/>
    <property type="molecule type" value="Genomic_DNA"/>
</dbReference>
<organism evidence="1">
    <name type="scientific">Prunus dulcis</name>
    <name type="common">Almond</name>
    <name type="synonym">Amygdalus dulcis</name>
    <dbReference type="NCBI Taxonomy" id="3755"/>
    <lineage>
        <taxon>Eukaryota</taxon>
        <taxon>Viridiplantae</taxon>
        <taxon>Streptophyta</taxon>
        <taxon>Embryophyta</taxon>
        <taxon>Tracheophyta</taxon>
        <taxon>Spermatophyta</taxon>
        <taxon>Magnoliopsida</taxon>
        <taxon>eudicotyledons</taxon>
        <taxon>Gunneridae</taxon>
        <taxon>Pentapetalae</taxon>
        <taxon>rosids</taxon>
        <taxon>fabids</taxon>
        <taxon>Rosales</taxon>
        <taxon>Rosaceae</taxon>
        <taxon>Amygdaloideae</taxon>
        <taxon>Amygdaleae</taxon>
        <taxon>Prunus</taxon>
    </lineage>
</organism>
<gene>
    <name evidence="1" type="ORF">Prudu_006360</name>
</gene>
<protein>
    <submittedName>
        <fullName evidence="1">Phosphoglycerate mutase family protein</fullName>
    </submittedName>
</protein>
<name>A0A4Y1QZM9_PRUDU</name>
<reference evidence="1" key="1">
    <citation type="journal article" date="2019" name="Science">
        <title>Mutation of a bHLH transcription factor allowed almond domestication.</title>
        <authorList>
            <person name="Sanchez-Perez R."/>
            <person name="Pavan S."/>
            <person name="Mazzeo R."/>
            <person name="Moldovan C."/>
            <person name="Aiese Cigliano R."/>
            <person name="Del Cueto J."/>
            <person name="Ricciardi F."/>
            <person name="Lotti C."/>
            <person name="Ricciardi L."/>
            <person name="Dicenta F."/>
            <person name="Lopez-Marques R.L."/>
            <person name="Lindberg Moller B."/>
        </authorList>
    </citation>
    <scope>NUCLEOTIDE SEQUENCE</scope>
</reference>
<proteinExistence type="predicted"/>
<sequence>MYVSIEYGLCEMLNKEAIRGDLAPKEGQRWGFNIPELEALFPAGMWIKLWNECTKRRPVFDKDQPTTAGKFEVVKNLRQTGLSYSLEIAETGDLSLPSE</sequence>
<accession>A0A4Y1QZM9</accession>
<evidence type="ECO:0000313" key="1">
    <source>
        <dbReference type="EMBL" id="BBG97288.1"/>
    </source>
</evidence>